<keyword evidence="1" id="KW-1133">Transmembrane helix</keyword>
<dbReference type="Proteomes" id="UP001139168">
    <property type="component" value="Unassembled WGS sequence"/>
</dbReference>
<keyword evidence="1" id="KW-0812">Transmembrane</keyword>
<reference evidence="2" key="1">
    <citation type="submission" date="2021-10" db="EMBL/GenBank/DDBJ databases">
        <title>Novel species in genus Arthrobacter.</title>
        <authorList>
            <person name="Liu Y."/>
        </authorList>
    </citation>
    <scope>NUCLEOTIDE SEQUENCE</scope>
    <source>
        <strain evidence="2">Zg-Y786</strain>
    </source>
</reference>
<keyword evidence="3" id="KW-1185">Reference proteome</keyword>
<sequence>MSLKDRLGCWLFILVMLGVWVVLPAAVFGMQEYNNTQPRTYRNCTVTQAEPDRSGTKRGKSNHKVLIDTSDCGDYELRHGITGSNYRDIAQGLTPGEYRLELAATAVAFEEVHKFFGNRVIVESLEKTTSQ</sequence>
<feature type="transmembrane region" description="Helical" evidence="1">
    <location>
        <begin position="7"/>
        <end position="30"/>
    </location>
</feature>
<evidence type="ECO:0008006" key="4">
    <source>
        <dbReference type="Google" id="ProtNLM"/>
    </source>
</evidence>
<organism evidence="2 3">
    <name type="scientific">Arthrobacter gengyunqii</name>
    <dbReference type="NCBI Taxonomy" id="2886940"/>
    <lineage>
        <taxon>Bacteria</taxon>
        <taxon>Bacillati</taxon>
        <taxon>Actinomycetota</taxon>
        <taxon>Actinomycetes</taxon>
        <taxon>Micrococcales</taxon>
        <taxon>Micrococcaceae</taxon>
        <taxon>Arthrobacter</taxon>
    </lineage>
</organism>
<dbReference type="RefSeq" id="WP_227891708.1">
    <property type="nucleotide sequence ID" value="NZ_JAJFZQ010000006.1"/>
</dbReference>
<gene>
    <name evidence="2" type="ORF">LJ752_12720</name>
</gene>
<evidence type="ECO:0000313" key="3">
    <source>
        <dbReference type="Proteomes" id="UP001139168"/>
    </source>
</evidence>
<keyword evidence="1" id="KW-0472">Membrane</keyword>
<protein>
    <recommendedName>
        <fullName evidence="4">YxeA family protein</fullName>
    </recommendedName>
</protein>
<proteinExistence type="predicted"/>
<evidence type="ECO:0000313" key="2">
    <source>
        <dbReference type="EMBL" id="MCC3266901.1"/>
    </source>
</evidence>
<name>A0ABS8GKB3_9MICC</name>
<comment type="caution">
    <text evidence="2">The sequence shown here is derived from an EMBL/GenBank/DDBJ whole genome shotgun (WGS) entry which is preliminary data.</text>
</comment>
<accession>A0ABS8GKB3</accession>
<dbReference type="EMBL" id="JAJFZQ010000006">
    <property type="protein sequence ID" value="MCC3266901.1"/>
    <property type="molecule type" value="Genomic_DNA"/>
</dbReference>
<evidence type="ECO:0000256" key="1">
    <source>
        <dbReference type="SAM" id="Phobius"/>
    </source>
</evidence>